<name>A0AB37URN1_9CYAN</name>
<feature type="transmembrane region" description="Helical" evidence="8">
    <location>
        <begin position="769"/>
        <end position="794"/>
    </location>
</feature>
<keyword evidence="5 8" id="KW-0812">Transmembrane</keyword>
<feature type="transmembrane region" description="Helical" evidence="8">
    <location>
        <begin position="574"/>
        <end position="595"/>
    </location>
</feature>
<protein>
    <recommendedName>
        <fullName evidence="9">ArnT-like N-terminal domain-containing protein</fullName>
    </recommendedName>
</protein>
<dbReference type="EMBL" id="RSCK01000003">
    <property type="protein sequence ID" value="RUT14086.1"/>
    <property type="molecule type" value="Genomic_DNA"/>
</dbReference>
<feature type="domain" description="ArnT-like N-terminal" evidence="9">
    <location>
        <begin position="640"/>
        <end position="787"/>
    </location>
</feature>
<comment type="subcellular location">
    <subcellularLocation>
        <location evidence="1">Cell membrane</location>
        <topology evidence="1">Multi-pass membrane protein</topology>
    </subcellularLocation>
</comment>
<feature type="transmembrane region" description="Helical" evidence="8">
    <location>
        <begin position="486"/>
        <end position="502"/>
    </location>
</feature>
<evidence type="ECO:0000256" key="7">
    <source>
        <dbReference type="ARBA" id="ARBA00023136"/>
    </source>
</evidence>
<keyword evidence="11" id="KW-1185">Reference proteome</keyword>
<dbReference type="Pfam" id="PF02366">
    <property type="entry name" value="PMT"/>
    <property type="match status" value="1"/>
</dbReference>
<keyword evidence="6 8" id="KW-1133">Transmembrane helix</keyword>
<evidence type="ECO:0000256" key="4">
    <source>
        <dbReference type="ARBA" id="ARBA00022679"/>
    </source>
</evidence>
<dbReference type="GO" id="GO:0005886">
    <property type="term" value="C:plasma membrane"/>
    <property type="evidence" value="ECO:0007669"/>
    <property type="project" value="UniProtKB-SubCell"/>
</dbReference>
<feature type="transmembrane region" description="Helical" evidence="8">
    <location>
        <begin position="912"/>
        <end position="930"/>
    </location>
</feature>
<organism evidence="10 11">
    <name type="scientific">Chroococcidiopsis cubana SAG 39.79</name>
    <dbReference type="NCBI Taxonomy" id="388085"/>
    <lineage>
        <taxon>Bacteria</taxon>
        <taxon>Bacillati</taxon>
        <taxon>Cyanobacteriota</taxon>
        <taxon>Cyanophyceae</taxon>
        <taxon>Chroococcidiopsidales</taxon>
        <taxon>Chroococcidiopsidaceae</taxon>
        <taxon>Chroococcidiopsis</taxon>
    </lineage>
</organism>
<evidence type="ECO:0000256" key="2">
    <source>
        <dbReference type="ARBA" id="ARBA00022475"/>
    </source>
</evidence>
<feature type="transmembrane region" description="Helical" evidence="8">
    <location>
        <begin position="852"/>
        <end position="874"/>
    </location>
</feature>
<dbReference type="RefSeq" id="WP_106166036.1">
    <property type="nucleotide sequence ID" value="NZ_JAVKZF010000005.1"/>
</dbReference>
<feature type="transmembrane region" description="Helical" evidence="8">
    <location>
        <begin position="647"/>
        <end position="668"/>
    </location>
</feature>
<evidence type="ECO:0000259" key="9">
    <source>
        <dbReference type="Pfam" id="PF02366"/>
    </source>
</evidence>
<dbReference type="PANTHER" id="PTHR33908">
    <property type="entry name" value="MANNOSYLTRANSFERASE YKCB-RELATED"/>
    <property type="match status" value="1"/>
</dbReference>
<dbReference type="InterPro" id="IPR050297">
    <property type="entry name" value="LipidA_mod_glycosyltrf_83"/>
</dbReference>
<feature type="transmembrane region" description="Helical" evidence="8">
    <location>
        <begin position="675"/>
        <end position="694"/>
    </location>
</feature>
<feature type="transmembrane region" description="Helical" evidence="8">
    <location>
        <begin position="446"/>
        <end position="466"/>
    </location>
</feature>
<keyword evidence="7 8" id="KW-0472">Membrane</keyword>
<evidence type="ECO:0000313" key="11">
    <source>
        <dbReference type="Proteomes" id="UP000282574"/>
    </source>
</evidence>
<dbReference type="Proteomes" id="UP000282574">
    <property type="component" value="Unassembled WGS sequence"/>
</dbReference>
<feature type="transmembrane region" description="Helical" evidence="8">
    <location>
        <begin position="880"/>
        <end position="900"/>
    </location>
</feature>
<feature type="transmembrane region" description="Helical" evidence="8">
    <location>
        <begin position="732"/>
        <end position="757"/>
    </location>
</feature>
<evidence type="ECO:0000256" key="8">
    <source>
        <dbReference type="SAM" id="Phobius"/>
    </source>
</evidence>
<evidence type="ECO:0000256" key="1">
    <source>
        <dbReference type="ARBA" id="ARBA00004651"/>
    </source>
</evidence>
<dbReference type="InterPro" id="IPR003342">
    <property type="entry name" value="ArnT-like_N"/>
</dbReference>
<evidence type="ECO:0000256" key="6">
    <source>
        <dbReference type="ARBA" id="ARBA00022989"/>
    </source>
</evidence>
<keyword evidence="4" id="KW-0808">Transferase</keyword>
<feature type="transmembrane region" description="Helical" evidence="8">
    <location>
        <begin position="829"/>
        <end position="845"/>
    </location>
</feature>
<proteinExistence type="predicted"/>
<feature type="transmembrane region" description="Helical" evidence="8">
    <location>
        <begin position="514"/>
        <end position="531"/>
    </location>
</feature>
<feature type="transmembrane region" description="Helical" evidence="8">
    <location>
        <begin position="537"/>
        <end position="553"/>
    </location>
</feature>
<feature type="transmembrane region" description="Helical" evidence="8">
    <location>
        <begin position="409"/>
        <end position="434"/>
    </location>
</feature>
<gene>
    <name evidence="10" type="ORF">DSM107010_05690</name>
</gene>
<dbReference type="AlphaFoldDB" id="A0AB37URN1"/>
<accession>A0AB37URN1</accession>
<evidence type="ECO:0000256" key="5">
    <source>
        <dbReference type="ARBA" id="ARBA00022692"/>
    </source>
</evidence>
<dbReference type="GO" id="GO:0016763">
    <property type="term" value="F:pentosyltransferase activity"/>
    <property type="evidence" value="ECO:0007669"/>
    <property type="project" value="TreeGrafter"/>
</dbReference>
<dbReference type="PANTHER" id="PTHR33908:SF11">
    <property type="entry name" value="MEMBRANE PROTEIN"/>
    <property type="match status" value="1"/>
</dbReference>
<sequence length="1083" mass="124047">MLGKKTFSNQLYFTKFICWLSLSLVLILGLSLGTLAFATWDKIPSPLERVDWSAETRWVAAPQPTYRFYARRDFYLAAPVQTAWLRVSADNDFILYVNGRAIAKEKDILYNAWGLSSRLSEKFQRLEGISYRTYGYDWLHLANAKDWKIPTYIDLAPYLRSGKNTIAVEIQKGRQTPRLAIEGYVYSVPSVPINLTTGAVPWQISTLYETHQALSWFDPNFPSQGWINAVAVGSVREKTYSRVSPRLFDRLLQGMWVTGDETAKGEVWLQGEWEIGRDRGRAFVRFAGNSEYSLSIDGLLVKRFADRQLHMYEVTNFLHPGRNIVTVRLARPLTRSDDGSPLSFFLDGWMEARSNAVASFATNERWYTLDRAMAANLGRKAAIAIRPPAPSEFRRKFEGNAYWLNYPDYLWRIGLWCGGGIGLALFGVWLLGSCQQGSYRNWWDNLRAGTGLLLPGILYLIAIGLLKHRFAESERGLVFVQSQSNSLIWLGFIGIVTSTLLWSHKKSSDRRQNLLIRLLVAGFSAVSVTVLVPIASFWLPVAAIGFSILFLLLQAPLPKLNHQKIVETVFQHQWLLLAAIVLVGFILRIYNLGFWDCEADENTSLDAIRGILRTGAPQATSGIWYTRSPAYHYAVALWLWLVGDSVVHARFFSAVWGTATLVLVFYFTRKVTGKAWVALLVTAILAIDPFEIYFSRFLRFYQMVQFTSLLTFWFFLKGFIDREGRSYQYGFFIALTLTILSQEVTITLIPCFLVGFLCFYRPFRWSDDWRIVISSLLCLCIISFNIIFFSIKCLTPVVAISNSTDSYLRLHSFNITGLTNNFFINNSRLNIIYTFFFFIGFIYFAKRQNEKLTFLFSSVLINLIVLTLLVYQIATRYAYQVYPLFIILSIYSGISIVEHLGKNYEKILKSLLPLRSVALACIILLFVISIEPERVFAAYQDSITRRNDRIFQHIRDRRQLGDVVLSPSPPGAAIYLGGLDYFLPGTVAFDVPYEHEGRVIDRWAGGVMITNLDRLIQVLEKANRVWIHMDDHAERKFDSEFLQYLQVLGKPEIETFGARLRLWRKEDGVFPRVPNKGRDLGSY</sequence>
<keyword evidence="3" id="KW-0328">Glycosyltransferase</keyword>
<keyword evidence="2" id="KW-1003">Cell membrane</keyword>
<comment type="caution">
    <text evidence="10">The sequence shown here is derived from an EMBL/GenBank/DDBJ whole genome shotgun (WGS) entry which is preliminary data.</text>
</comment>
<evidence type="ECO:0000313" key="10">
    <source>
        <dbReference type="EMBL" id="RUT14086.1"/>
    </source>
</evidence>
<evidence type="ECO:0000256" key="3">
    <source>
        <dbReference type="ARBA" id="ARBA00022676"/>
    </source>
</evidence>
<dbReference type="Gene3D" id="2.60.120.260">
    <property type="entry name" value="Galactose-binding domain-like"/>
    <property type="match status" value="2"/>
</dbReference>
<reference evidence="10 11" key="1">
    <citation type="journal article" date="2019" name="Genome Biol. Evol.">
        <title>Day and night: Metabolic profiles and evolutionary relationships of six axenic non-marine cyanobacteria.</title>
        <authorList>
            <person name="Will S.E."/>
            <person name="Henke P."/>
            <person name="Boedeker C."/>
            <person name="Huang S."/>
            <person name="Brinkmann H."/>
            <person name="Rohde M."/>
            <person name="Jarek M."/>
            <person name="Friedl T."/>
            <person name="Seufert S."/>
            <person name="Schumacher M."/>
            <person name="Overmann J."/>
            <person name="Neumann-Schaal M."/>
            <person name="Petersen J."/>
        </authorList>
    </citation>
    <scope>NUCLEOTIDE SEQUENCE [LARGE SCALE GENOMIC DNA]</scope>
    <source>
        <strain evidence="10 11">SAG 39.79</strain>
    </source>
</reference>
<dbReference type="GO" id="GO:0009103">
    <property type="term" value="P:lipopolysaccharide biosynthetic process"/>
    <property type="evidence" value="ECO:0007669"/>
    <property type="project" value="UniProtKB-ARBA"/>
</dbReference>